<reference evidence="2" key="1">
    <citation type="submission" date="2018-03" db="EMBL/GenBank/DDBJ databases">
        <authorList>
            <person name="Guldener U."/>
        </authorList>
    </citation>
    <scope>NUCLEOTIDE SEQUENCE [LARGE SCALE GENOMIC DNA]</scope>
    <source>
        <strain evidence="2">ATCC34888</strain>
    </source>
</reference>
<proteinExistence type="predicted"/>
<protein>
    <submittedName>
        <fullName evidence="2">Uncharacterized protein</fullName>
    </submittedName>
</protein>
<evidence type="ECO:0000313" key="2">
    <source>
        <dbReference type="EMBL" id="SPO43737.1"/>
    </source>
</evidence>
<feature type="region of interest" description="Disordered" evidence="1">
    <location>
        <begin position="17"/>
        <end position="47"/>
    </location>
</feature>
<feature type="compositionally biased region" description="Polar residues" evidence="1">
    <location>
        <begin position="632"/>
        <end position="661"/>
    </location>
</feature>
<feature type="compositionally biased region" description="Polar residues" evidence="1">
    <location>
        <begin position="116"/>
        <end position="129"/>
    </location>
</feature>
<organism evidence="2 3">
    <name type="scientific">Pseudozyma antarctica</name>
    <name type="common">Yeast</name>
    <name type="synonym">Candida antarctica</name>
    <dbReference type="NCBI Taxonomy" id="84753"/>
    <lineage>
        <taxon>Eukaryota</taxon>
        <taxon>Fungi</taxon>
        <taxon>Dikarya</taxon>
        <taxon>Basidiomycota</taxon>
        <taxon>Ustilaginomycotina</taxon>
        <taxon>Ustilaginomycetes</taxon>
        <taxon>Ustilaginales</taxon>
        <taxon>Ustilaginaceae</taxon>
        <taxon>Moesziomyces</taxon>
    </lineage>
</organism>
<feature type="compositionally biased region" description="Basic and acidic residues" evidence="1">
    <location>
        <begin position="106"/>
        <end position="115"/>
    </location>
</feature>
<feature type="region of interest" description="Disordered" evidence="1">
    <location>
        <begin position="106"/>
        <end position="145"/>
    </location>
</feature>
<dbReference type="Proteomes" id="UP000325008">
    <property type="component" value="Unassembled WGS sequence"/>
</dbReference>
<feature type="compositionally biased region" description="Low complexity" evidence="1">
    <location>
        <begin position="287"/>
        <end position="304"/>
    </location>
</feature>
<dbReference type="EMBL" id="OOIQ01000002">
    <property type="protein sequence ID" value="SPO43737.1"/>
    <property type="molecule type" value="Genomic_DNA"/>
</dbReference>
<evidence type="ECO:0000313" key="3">
    <source>
        <dbReference type="Proteomes" id="UP000325008"/>
    </source>
</evidence>
<accession>A0A5C3FJB3</accession>
<feature type="compositionally biased region" description="Low complexity" evidence="1">
    <location>
        <begin position="362"/>
        <end position="380"/>
    </location>
</feature>
<sequence length="747" mass="80472">MEEEALLLQAIEDSRREAELQSQRHANDEDVLLEESRQHAMRQRDQDAIKESEMLEAAKMASEMHEQQRLQRIESLRDAERKALQISLQEQEEEWARRESAERSLLEFLEQRGHSQDTAAQLPTPQRPGSTSASPEPASRPSSAVAAGDLEAEYWRFSGHDEAYRLALQMQQASLEEHRVQTRPASSGSRARRPLPQTPTLRSDSSNSQTHPGDSDSLHNIAPDPSTSGALGGAKVQPIPDPPRPALQQRSSSSSSKPSQSVEPLPPDQFPSPSSEWYNPYDAVRTPAGSGDPSSDPSDLAPASYSIPKRVSSQLSTATRDERVASSSPAPEQKGQRALAGIDFGYCSLPFAPNLDKAAQPSPSQSSTTLSTSSHSTSVSGQKARFPASIVLSAAGKASHTAGLDAAFPQGSAGDGSSGSFYVIRAHSWKNLLRALAWYGNTRVEASPEDVAAASEHRPGRCLLRAEIEFVTPTRVDLGMGVGEYAKAAHTSAGMPKHPSPAHVALCLSLLPVSSGSSSASSKEAGAWLKSDTYRAIKHESRRLDAWYAGRGSTRRLIQLSRQPPALPVILVQVAQVLHASHAFSAACPSSGSTARHSPRDLHHAIERHDEGFVRKQKAMLAAGSALASQTGGLGNASTASLASSNPRFSLSGPSRFSGSTEIHREGDEDHFGDDDDPDVDVDDFHLLEHGLAGDGSFDAQDKALMGKRHRLKAKVKRRLAKRSADGRVVDEDLAAWITPFDLSQHG</sequence>
<keyword evidence="3" id="KW-1185">Reference proteome</keyword>
<feature type="compositionally biased region" description="Low complexity" evidence="1">
    <location>
        <begin position="248"/>
        <end position="261"/>
    </location>
</feature>
<name>A0A5C3FJB3_PSEA2</name>
<comment type="caution">
    <text evidence="2">The sequence shown here is derived from an EMBL/GenBank/DDBJ whole genome shotgun (WGS) entry which is preliminary data.</text>
</comment>
<feature type="region of interest" description="Disordered" evidence="1">
    <location>
        <begin position="174"/>
        <end position="336"/>
    </location>
</feature>
<feature type="region of interest" description="Disordered" evidence="1">
    <location>
        <begin position="632"/>
        <end position="677"/>
    </location>
</feature>
<dbReference type="OrthoDB" id="2529379at2759"/>
<feature type="region of interest" description="Disordered" evidence="1">
    <location>
        <begin position="357"/>
        <end position="381"/>
    </location>
</feature>
<feature type="compositionally biased region" description="Basic and acidic residues" evidence="1">
    <location>
        <begin position="34"/>
        <end position="47"/>
    </location>
</feature>
<evidence type="ECO:0000256" key="1">
    <source>
        <dbReference type="SAM" id="MobiDB-lite"/>
    </source>
</evidence>
<feature type="compositionally biased region" description="Polar residues" evidence="1">
    <location>
        <begin position="198"/>
        <end position="212"/>
    </location>
</feature>
<dbReference type="AlphaFoldDB" id="A0A5C3FJB3"/>
<feature type="compositionally biased region" description="Low complexity" evidence="1">
    <location>
        <begin position="130"/>
        <end position="145"/>
    </location>
</feature>
<gene>
    <name evidence="2" type="ORF">PSANT_01422</name>
</gene>